<sequence length="339" mass="37913">MANSSSGSLTIRNILERFENNLDFARRQLLEDPPDRENVNCDMNNFWTNFTGATKLVSHEATKFCMAFDGEGITSVEACQSLIDKIEKTCLALLAVFTTLPKTKGKHFYNAIVLYSADILQRMGSLCAAIRNQSSSRLQIVGEVWEKCEAVEQLPRDNRDAVLSIFGEQHDMVQDASQELMDSLENEEGILPFELSLVTPVNGIQMPPPQSWTDSDRNVLLPCSGLIKALKACIKKSMQAISERGDGSNEACINELDTMAEIVKYSSTMADDFVLSIYPPMNHSAVREQATLVKNKSKELLTSVKNSHICITADETWIEFLEKAVDHNWVRIHDMVLAD</sequence>
<dbReference type="PANTHER" id="PTHR15492:SF1">
    <property type="entry name" value="CYCLIN-D1-BINDING PROTEIN 1"/>
    <property type="match status" value="1"/>
</dbReference>
<evidence type="ECO:0000256" key="6">
    <source>
        <dbReference type="ARBA" id="ARBA00023306"/>
    </source>
</evidence>
<keyword evidence="6" id="KW-0131">Cell cycle</keyword>
<feature type="domain" description="Cyclin-D1-binding protein 1-like C-terminal" evidence="8">
    <location>
        <begin position="211"/>
        <end position="301"/>
    </location>
</feature>
<proteinExistence type="inferred from homology"/>
<evidence type="ECO:0000256" key="1">
    <source>
        <dbReference type="ARBA" id="ARBA00004123"/>
    </source>
</evidence>
<comment type="caution">
    <text evidence="9">The sequence shown here is derived from an EMBL/GenBank/DDBJ whole genome shotgun (WGS) entry which is preliminary data.</text>
</comment>
<dbReference type="PANTHER" id="PTHR15492">
    <property type="entry name" value="CYCLIN D1-BINDING PROTEIN 1"/>
    <property type="match status" value="1"/>
</dbReference>
<dbReference type="GO" id="GO:0005737">
    <property type="term" value="C:cytoplasm"/>
    <property type="evidence" value="ECO:0007669"/>
    <property type="project" value="UniProtKB-SubCell"/>
</dbReference>
<comment type="subcellular location">
    <subcellularLocation>
        <location evidence="2">Cytoplasm</location>
    </subcellularLocation>
    <subcellularLocation>
        <location evidence="1">Nucleus</location>
    </subcellularLocation>
</comment>
<keyword evidence="4" id="KW-0963">Cytoplasm</keyword>
<protein>
    <submittedName>
        <fullName evidence="9">Cyclin-D1-binding protein 1 homolog</fullName>
    </submittedName>
</protein>
<organism evidence="9 10">
    <name type="scientific">Trichonephila clavata</name>
    <name type="common">Joro spider</name>
    <name type="synonym">Nephila clavata</name>
    <dbReference type="NCBI Taxonomy" id="2740835"/>
    <lineage>
        <taxon>Eukaryota</taxon>
        <taxon>Metazoa</taxon>
        <taxon>Ecdysozoa</taxon>
        <taxon>Arthropoda</taxon>
        <taxon>Chelicerata</taxon>
        <taxon>Arachnida</taxon>
        <taxon>Araneae</taxon>
        <taxon>Araneomorphae</taxon>
        <taxon>Entelegynae</taxon>
        <taxon>Araneoidea</taxon>
        <taxon>Nephilidae</taxon>
        <taxon>Trichonephila</taxon>
    </lineage>
</organism>
<evidence type="ECO:0000313" key="10">
    <source>
        <dbReference type="Proteomes" id="UP000887116"/>
    </source>
</evidence>
<dbReference type="OrthoDB" id="41588at2759"/>
<keyword evidence="5" id="KW-0539">Nucleus</keyword>
<evidence type="ECO:0000256" key="3">
    <source>
        <dbReference type="ARBA" id="ARBA00008940"/>
    </source>
</evidence>
<evidence type="ECO:0000256" key="4">
    <source>
        <dbReference type="ARBA" id="ARBA00022490"/>
    </source>
</evidence>
<accession>A0A8X6LIJ1</accession>
<evidence type="ECO:0000256" key="5">
    <source>
        <dbReference type="ARBA" id="ARBA00023242"/>
    </source>
</evidence>
<gene>
    <name evidence="9" type="primary">ccndbp1</name>
    <name evidence="9" type="ORF">TNCT_131761</name>
</gene>
<dbReference type="InterPro" id="IPR026907">
    <property type="entry name" value="GCIP-like"/>
</dbReference>
<evidence type="ECO:0000259" key="8">
    <source>
        <dbReference type="Pfam" id="PF20936"/>
    </source>
</evidence>
<dbReference type="GO" id="GO:0005634">
    <property type="term" value="C:nucleus"/>
    <property type="evidence" value="ECO:0007669"/>
    <property type="project" value="UniProtKB-SubCell"/>
</dbReference>
<dbReference type="Pfam" id="PF20936">
    <property type="entry name" value="GCIP_C"/>
    <property type="match status" value="1"/>
</dbReference>
<dbReference type="Proteomes" id="UP000887116">
    <property type="component" value="Unassembled WGS sequence"/>
</dbReference>
<evidence type="ECO:0000313" key="9">
    <source>
        <dbReference type="EMBL" id="GFR12101.1"/>
    </source>
</evidence>
<feature type="domain" description="Cyclin-D1-binding protein 1-like N-terminal" evidence="7">
    <location>
        <begin position="52"/>
        <end position="184"/>
    </location>
</feature>
<keyword evidence="10" id="KW-1185">Reference proteome</keyword>
<dbReference type="Gene3D" id="1.20.1410.10">
    <property type="entry name" value="I/LWEQ domain"/>
    <property type="match status" value="1"/>
</dbReference>
<dbReference type="AlphaFoldDB" id="A0A8X6LIJ1"/>
<evidence type="ECO:0000259" key="7">
    <source>
        <dbReference type="Pfam" id="PF13324"/>
    </source>
</evidence>
<dbReference type="EMBL" id="BMAO01036628">
    <property type="protein sequence ID" value="GFR12101.1"/>
    <property type="molecule type" value="Genomic_DNA"/>
</dbReference>
<name>A0A8X6LIJ1_TRICU</name>
<comment type="similarity">
    <text evidence="3">Belongs to the CCNDBP1 family.</text>
</comment>
<dbReference type="InterPro" id="IPR049318">
    <property type="entry name" value="GCIP_C"/>
</dbReference>
<evidence type="ECO:0000256" key="2">
    <source>
        <dbReference type="ARBA" id="ARBA00004496"/>
    </source>
</evidence>
<dbReference type="Gene3D" id="1.20.1420.10">
    <property type="entry name" value="Talin, central domain"/>
    <property type="match status" value="1"/>
</dbReference>
<reference evidence="9" key="1">
    <citation type="submission" date="2020-07" db="EMBL/GenBank/DDBJ databases">
        <title>Multicomponent nature underlies the extraordinary mechanical properties of spider dragline silk.</title>
        <authorList>
            <person name="Kono N."/>
            <person name="Nakamura H."/>
            <person name="Mori M."/>
            <person name="Yoshida Y."/>
            <person name="Ohtoshi R."/>
            <person name="Malay A.D."/>
            <person name="Moran D.A.P."/>
            <person name="Tomita M."/>
            <person name="Numata K."/>
            <person name="Arakawa K."/>
        </authorList>
    </citation>
    <scope>NUCLEOTIDE SEQUENCE</scope>
</reference>
<dbReference type="InterPro" id="IPR049317">
    <property type="entry name" value="GCIP-like_N"/>
</dbReference>
<dbReference type="Pfam" id="PF13324">
    <property type="entry name" value="GCIP_N"/>
    <property type="match status" value="1"/>
</dbReference>